<evidence type="ECO:0000313" key="2">
    <source>
        <dbReference type="Proteomes" id="UP000566071"/>
    </source>
</evidence>
<organism evidence="1 2">
    <name type="scientific">Mucilaginibacter humi</name>
    <dbReference type="NCBI Taxonomy" id="2732510"/>
    <lineage>
        <taxon>Bacteria</taxon>
        <taxon>Pseudomonadati</taxon>
        <taxon>Bacteroidota</taxon>
        <taxon>Sphingobacteriia</taxon>
        <taxon>Sphingobacteriales</taxon>
        <taxon>Sphingobacteriaceae</taxon>
        <taxon>Mucilaginibacter</taxon>
    </lineage>
</organism>
<accession>A0ABX1W7J1</accession>
<evidence type="ECO:0000313" key="1">
    <source>
        <dbReference type="EMBL" id="NNU34905.1"/>
    </source>
</evidence>
<keyword evidence="2" id="KW-1185">Reference proteome</keyword>
<dbReference type="EMBL" id="JABFCR010000079">
    <property type="protein sequence ID" value="NNU34905.1"/>
    <property type="molecule type" value="Genomic_DNA"/>
</dbReference>
<comment type="caution">
    <text evidence="1">The sequence shown here is derived from an EMBL/GenBank/DDBJ whole genome shotgun (WGS) entry which is preliminary data.</text>
</comment>
<reference evidence="1 2" key="1">
    <citation type="submission" date="2020-05" db="EMBL/GenBank/DDBJ databases">
        <authorList>
            <person name="Khan S.A."/>
            <person name="Jeon C.O."/>
            <person name="Chun B.H."/>
        </authorList>
    </citation>
    <scope>NUCLEOTIDE SEQUENCE [LARGE SCALE GENOMIC DNA]</scope>
    <source>
        <strain evidence="1 2">S1162</strain>
    </source>
</reference>
<gene>
    <name evidence="1" type="ORF">HK413_14170</name>
</gene>
<dbReference type="Proteomes" id="UP000566071">
    <property type="component" value="Unassembled WGS sequence"/>
</dbReference>
<protein>
    <submittedName>
        <fullName evidence="1">Uncharacterized protein</fullName>
    </submittedName>
</protein>
<name>A0ABX1W7J1_9SPHI</name>
<dbReference type="RefSeq" id="WP_175270572.1">
    <property type="nucleotide sequence ID" value="NZ_JABFCR010000079.1"/>
</dbReference>
<proteinExistence type="predicted"/>
<sequence length="132" mass="14851">MKITTHTGESAEALQKQAANSAQIYQLTNLFLQRAFKGLKELFTKEGFKAFLNVKRAIPGAPCIRLTKSIFKDERMVQFYDGYATYNGSNPYAAPATLNIIPHLERSLARISLSRVCTALLPAWLIWQRCLA</sequence>